<feature type="non-terminal residue" evidence="1">
    <location>
        <position position="238"/>
    </location>
</feature>
<accession>A0ABR3EIX8</accession>
<evidence type="ECO:0000313" key="2">
    <source>
        <dbReference type="Proteomes" id="UP001465976"/>
    </source>
</evidence>
<gene>
    <name evidence="1" type="ORF">V5O48_019244</name>
</gene>
<dbReference type="Proteomes" id="UP001465976">
    <property type="component" value="Unassembled WGS sequence"/>
</dbReference>
<proteinExistence type="predicted"/>
<protein>
    <submittedName>
        <fullName evidence="1">Uncharacterized protein</fullName>
    </submittedName>
</protein>
<reference evidence="1 2" key="1">
    <citation type="submission" date="2024-02" db="EMBL/GenBank/DDBJ databases">
        <title>A draft genome for the cacao thread blight pathogen Marasmius crinis-equi.</title>
        <authorList>
            <person name="Cohen S.P."/>
            <person name="Baruah I.K."/>
            <person name="Amoako-Attah I."/>
            <person name="Bukari Y."/>
            <person name="Meinhardt L.W."/>
            <person name="Bailey B.A."/>
        </authorList>
    </citation>
    <scope>NUCLEOTIDE SEQUENCE [LARGE SCALE GENOMIC DNA]</scope>
    <source>
        <strain evidence="1 2">GH-76</strain>
    </source>
</reference>
<sequence length="238" mass="27296">MIFNDIKNGGRAVLDLRARNQAITAKWVMRYADKKHIWTNFLTEICALNTPKSKQRKHNSPLSLKVDPFLQKWKPNLGNNTKLPNEILDMFTVARDLDMRLEALAIPRNLLNEMPMWNHAKADPHVNRQNNSASTRCLLDKHRLRTVGETVHISLLLRMPDHIPHDECECPMCLEINEQLGCDHPHSCALKANLLLDCLPEKWDPRSNLPEDYPETPGEEGWEVFKPALSPAKGFSDL</sequence>
<dbReference type="EMBL" id="JBAHYK010004408">
    <property type="protein sequence ID" value="KAL0562834.1"/>
    <property type="molecule type" value="Genomic_DNA"/>
</dbReference>
<evidence type="ECO:0000313" key="1">
    <source>
        <dbReference type="EMBL" id="KAL0562834.1"/>
    </source>
</evidence>
<comment type="caution">
    <text evidence="1">The sequence shown here is derived from an EMBL/GenBank/DDBJ whole genome shotgun (WGS) entry which is preliminary data.</text>
</comment>
<name>A0ABR3EIX8_9AGAR</name>
<keyword evidence="2" id="KW-1185">Reference proteome</keyword>
<organism evidence="1 2">
    <name type="scientific">Marasmius crinis-equi</name>
    <dbReference type="NCBI Taxonomy" id="585013"/>
    <lineage>
        <taxon>Eukaryota</taxon>
        <taxon>Fungi</taxon>
        <taxon>Dikarya</taxon>
        <taxon>Basidiomycota</taxon>
        <taxon>Agaricomycotina</taxon>
        <taxon>Agaricomycetes</taxon>
        <taxon>Agaricomycetidae</taxon>
        <taxon>Agaricales</taxon>
        <taxon>Marasmiineae</taxon>
        <taxon>Marasmiaceae</taxon>
        <taxon>Marasmius</taxon>
    </lineage>
</organism>